<proteinExistence type="predicted"/>
<reference evidence="1" key="1">
    <citation type="journal article" date="2014" name="Front. Microbiol.">
        <title>High frequency of phylogenetically diverse reductive dehalogenase-homologous genes in deep subseafloor sedimentary metagenomes.</title>
        <authorList>
            <person name="Kawai M."/>
            <person name="Futagami T."/>
            <person name="Toyoda A."/>
            <person name="Takaki Y."/>
            <person name="Nishi S."/>
            <person name="Hori S."/>
            <person name="Arai W."/>
            <person name="Tsubouchi T."/>
            <person name="Morono Y."/>
            <person name="Uchiyama I."/>
            <person name="Ito T."/>
            <person name="Fujiyama A."/>
            <person name="Inagaki F."/>
            <person name="Takami H."/>
        </authorList>
    </citation>
    <scope>NUCLEOTIDE SEQUENCE</scope>
    <source>
        <strain evidence="1">Expedition CK06-06</strain>
    </source>
</reference>
<comment type="caution">
    <text evidence="1">The sequence shown here is derived from an EMBL/GenBank/DDBJ whole genome shotgun (WGS) entry which is preliminary data.</text>
</comment>
<accession>X1KY95</accession>
<dbReference type="EMBL" id="BARU01049651">
    <property type="protein sequence ID" value="GAH95149.1"/>
    <property type="molecule type" value="Genomic_DNA"/>
</dbReference>
<name>X1KY95_9ZZZZ</name>
<feature type="non-terminal residue" evidence="1">
    <location>
        <position position="39"/>
    </location>
</feature>
<gene>
    <name evidence="1" type="ORF">S03H2_72941</name>
</gene>
<protein>
    <submittedName>
        <fullName evidence="1">Uncharacterized protein</fullName>
    </submittedName>
</protein>
<organism evidence="1">
    <name type="scientific">marine sediment metagenome</name>
    <dbReference type="NCBI Taxonomy" id="412755"/>
    <lineage>
        <taxon>unclassified sequences</taxon>
        <taxon>metagenomes</taxon>
        <taxon>ecological metagenomes</taxon>
    </lineage>
</organism>
<evidence type="ECO:0000313" key="1">
    <source>
        <dbReference type="EMBL" id="GAH95149.1"/>
    </source>
</evidence>
<sequence length="39" mass="4077">MAGAGCMVESHPGELERELAGIDCLISLDDIDDCAEILA</sequence>
<dbReference type="AlphaFoldDB" id="X1KY95"/>